<evidence type="ECO:0000256" key="4">
    <source>
        <dbReference type="ARBA" id="ARBA00023186"/>
    </source>
</evidence>
<sequence>MEAIKELEQLTLQLVADIHGATVEQIEDFLDRRGNIIETIQAQFALRPADSANQEQVNRILSFDSRILGRMEELKHEATQGMDKFNRARVQRDAYGGGGAYGADNSMFFDERN</sequence>
<comment type="caution">
    <text evidence="8">The sequence shown here is derived from an EMBL/GenBank/DDBJ whole genome shotgun (WGS) entry which is preliminary data.</text>
</comment>
<dbReference type="InterPro" id="IPR008622">
    <property type="entry name" value="FliT"/>
</dbReference>
<evidence type="ECO:0000313" key="9">
    <source>
        <dbReference type="Proteomes" id="UP000673394"/>
    </source>
</evidence>
<keyword evidence="2" id="KW-0963">Cytoplasm</keyword>
<evidence type="ECO:0000313" key="8">
    <source>
        <dbReference type="EMBL" id="MBP3966776.1"/>
    </source>
</evidence>
<protein>
    <recommendedName>
        <fullName evidence="7">Flagellar protein FliT</fullName>
    </recommendedName>
</protein>
<evidence type="ECO:0000256" key="7">
    <source>
        <dbReference type="ARBA" id="ARBA00093797"/>
    </source>
</evidence>
<dbReference type="RefSeq" id="WP_210663982.1">
    <property type="nucleotide sequence ID" value="NZ_JAGKSP010000023.1"/>
</dbReference>
<name>A0ABS5CLS0_9BACL</name>
<dbReference type="Pfam" id="PF05400">
    <property type="entry name" value="FliT"/>
    <property type="match status" value="1"/>
</dbReference>
<dbReference type="EMBL" id="JAGKSP010000023">
    <property type="protein sequence ID" value="MBP3966776.1"/>
    <property type="molecule type" value="Genomic_DNA"/>
</dbReference>
<keyword evidence="3" id="KW-1005">Bacterial flagellum biogenesis</keyword>
<keyword evidence="9" id="KW-1185">Reference proteome</keyword>
<evidence type="ECO:0000256" key="2">
    <source>
        <dbReference type="ARBA" id="ARBA00022490"/>
    </source>
</evidence>
<comment type="function">
    <text evidence="5">May act as an export chaperone for the filament capping protein FliD.</text>
</comment>
<organism evidence="8 9">
    <name type="scientific">Paenibacillus lignilyticus</name>
    <dbReference type="NCBI Taxonomy" id="1172615"/>
    <lineage>
        <taxon>Bacteria</taxon>
        <taxon>Bacillati</taxon>
        <taxon>Bacillota</taxon>
        <taxon>Bacilli</taxon>
        <taxon>Bacillales</taxon>
        <taxon>Paenibacillaceae</taxon>
        <taxon>Paenibacillus</taxon>
    </lineage>
</organism>
<comment type="similarity">
    <text evidence="6">Belongs to the bacillales FliT family.</text>
</comment>
<accession>A0ABS5CLS0</accession>
<proteinExistence type="inferred from homology"/>
<evidence type="ECO:0000256" key="1">
    <source>
        <dbReference type="ARBA" id="ARBA00004514"/>
    </source>
</evidence>
<evidence type="ECO:0000256" key="6">
    <source>
        <dbReference type="ARBA" id="ARBA00093785"/>
    </source>
</evidence>
<dbReference type="Proteomes" id="UP000673394">
    <property type="component" value="Unassembled WGS sequence"/>
</dbReference>
<evidence type="ECO:0000256" key="5">
    <source>
        <dbReference type="ARBA" id="ARBA00093765"/>
    </source>
</evidence>
<comment type="subcellular location">
    <subcellularLocation>
        <location evidence="1">Cytoplasm</location>
        <location evidence="1">Cytosol</location>
    </subcellularLocation>
</comment>
<gene>
    <name evidence="8" type="ORF">I8J30_29240</name>
</gene>
<reference evidence="8 9" key="1">
    <citation type="submission" date="2021-04" db="EMBL/GenBank/DDBJ databases">
        <title>Paenibacillus sp. DLE-14 whole genome sequence.</title>
        <authorList>
            <person name="Ham Y.J."/>
        </authorList>
    </citation>
    <scope>NUCLEOTIDE SEQUENCE [LARGE SCALE GENOMIC DNA]</scope>
    <source>
        <strain evidence="8 9">DLE-14</strain>
    </source>
</reference>
<evidence type="ECO:0000256" key="3">
    <source>
        <dbReference type="ARBA" id="ARBA00022795"/>
    </source>
</evidence>
<keyword evidence="4" id="KW-0143">Chaperone</keyword>